<dbReference type="SMART" id="SM00283">
    <property type="entry name" value="MA"/>
    <property type="match status" value="1"/>
</dbReference>
<dbReference type="GeneID" id="41608554"/>
<evidence type="ECO:0000259" key="5">
    <source>
        <dbReference type="PROSITE" id="PS50111"/>
    </source>
</evidence>
<sequence length="371" mass="40097">MQEVPSFSSEYASEDALVVSIDRAFDDVFRLLREVSEENLSPQAEYKLNNAMVEMEKLKRTLGTALGTTLTIAQEVQSKVNELSQNIRDIGEAVNQVTEAIGQVSIEAQRQQEAITEIKTAMDVVHDVTNLVAQTTDHVDVAVNEIIAISKEGEERGRTATHEITKIQDVITQIAETIHAVKDMGKQIGEITNVITGIAGQTNLLALNAAIEAARAGEAGRGFAVVAQEIRKLAEESKDAASNIKKIIETMTERVNEAASVAENGATVVEEASGVLEETIAYMANIAELVSELGPQLEELKQKVDDAENEIQKVLQAVDALAASAEENTAAAEEVSSSSQEQNAALEEISKAARDLERKMQELMEALNKGL</sequence>
<keyword evidence="7" id="KW-1185">Reference proteome</keyword>
<keyword evidence="4" id="KW-0175">Coiled coil</keyword>
<dbReference type="InterPro" id="IPR004089">
    <property type="entry name" value="MCPsignal_dom"/>
</dbReference>
<comment type="similarity">
    <text evidence="2">Belongs to the methyl-accepting chemotaxis (MCP) protein family.</text>
</comment>
<gene>
    <name evidence="6" type="ORF">FPV09_01825</name>
</gene>
<evidence type="ECO:0000256" key="3">
    <source>
        <dbReference type="PROSITE-ProRule" id="PRU00284"/>
    </source>
</evidence>
<name>A0A5C0SHY2_9EURY</name>
<dbReference type="GO" id="GO:0016020">
    <property type="term" value="C:membrane"/>
    <property type="evidence" value="ECO:0007669"/>
    <property type="project" value="InterPro"/>
</dbReference>
<dbReference type="RefSeq" id="WP_148882158.1">
    <property type="nucleotide sequence ID" value="NZ_CP041932.1"/>
</dbReference>
<dbReference type="Gene3D" id="1.10.287.950">
    <property type="entry name" value="Methyl-accepting chemotaxis protein"/>
    <property type="match status" value="1"/>
</dbReference>
<dbReference type="Pfam" id="PF00015">
    <property type="entry name" value="MCPsignal"/>
    <property type="match status" value="1"/>
</dbReference>
<dbReference type="AlphaFoldDB" id="A0A5C0SHY2"/>
<dbReference type="PANTHER" id="PTHR32089">
    <property type="entry name" value="METHYL-ACCEPTING CHEMOTAXIS PROTEIN MCPB"/>
    <property type="match status" value="1"/>
</dbReference>
<dbReference type="Proteomes" id="UP000322631">
    <property type="component" value="Chromosome"/>
</dbReference>
<dbReference type="KEGG" id="them:FPV09_01825"/>
<keyword evidence="1 3" id="KW-0807">Transducer</keyword>
<evidence type="ECO:0000313" key="7">
    <source>
        <dbReference type="Proteomes" id="UP000322631"/>
    </source>
</evidence>
<evidence type="ECO:0000313" key="6">
    <source>
        <dbReference type="EMBL" id="QEK14063.1"/>
    </source>
</evidence>
<proteinExistence type="inferred from homology"/>
<dbReference type="EMBL" id="CP041932">
    <property type="protein sequence ID" value="QEK14063.1"/>
    <property type="molecule type" value="Genomic_DNA"/>
</dbReference>
<organism evidence="6 7">
    <name type="scientific">Thermococcus aciditolerans</name>
    <dbReference type="NCBI Taxonomy" id="2598455"/>
    <lineage>
        <taxon>Archaea</taxon>
        <taxon>Methanobacteriati</taxon>
        <taxon>Methanobacteriota</taxon>
        <taxon>Thermococci</taxon>
        <taxon>Thermococcales</taxon>
        <taxon>Thermococcaceae</taxon>
        <taxon>Thermococcus</taxon>
    </lineage>
</organism>
<evidence type="ECO:0000256" key="4">
    <source>
        <dbReference type="SAM" id="Coils"/>
    </source>
</evidence>
<accession>A0A5C0SHY2</accession>
<feature type="coiled-coil region" evidence="4">
    <location>
        <begin position="290"/>
        <end position="369"/>
    </location>
</feature>
<dbReference type="SUPFAM" id="SSF58104">
    <property type="entry name" value="Methyl-accepting chemotaxis protein (MCP) signaling domain"/>
    <property type="match status" value="1"/>
</dbReference>
<dbReference type="PANTHER" id="PTHR32089:SF112">
    <property type="entry name" value="LYSOZYME-LIKE PROTEIN-RELATED"/>
    <property type="match status" value="1"/>
</dbReference>
<dbReference type="GO" id="GO:0007165">
    <property type="term" value="P:signal transduction"/>
    <property type="evidence" value="ECO:0007669"/>
    <property type="project" value="UniProtKB-KW"/>
</dbReference>
<protein>
    <recommendedName>
        <fullName evidence="5">Methyl-accepting transducer domain-containing protein</fullName>
    </recommendedName>
</protein>
<evidence type="ECO:0000256" key="2">
    <source>
        <dbReference type="ARBA" id="ARBA00029447"/>
    </source>
</evidence>
<feature type="domain" description="Methyl-accepting transducer" evidence="5">
    <location>
        <begin position="86"/>
        <end position="336"/>
    </location>
</feature>
<evidence type="ECO:0000256" key="1">
    <source>
        <dbReference type="ARBA" id="ARBA00023224"/>
    </source>
</evidence>
<reference evidence="6 7" key="1">
    <citation type="submission" date="2019-07" db="EMBL/GenBank/DDBJ databases">
        <title>Complete genome of Thermococcus acidophilus.</title>
        <authorList>
            <person name="Li X."/>
        </authorList>
    </citation>
    <scope>NUCLEOTIDE SEQUENCE [LARGE SCALE GENOMIC DNA]</scope>
    <source>
        <strain evidence="6 7">SY113</strain>
    </source>
</reference>
<dbReference type="PROSITE" id="PS50111">
    <property type="entry name" value="CHEMOTAXIS_TRANSDUC_2"/>
    <property type="match status" value="1"/>
</dbReference>